<feature type="region of interest" description="Disordered" evidence="7">
    <location>
        <begin position="413"/>
        <end position="444"/>
    </location>
</feature>
<dbReference type="PRINTS" id="PR00320">
    <property type="entry name" value="GPROTEINBRPT"/>
</dbReference>
<feature type="repeat" description="WD" evidence="6">
    <location>
        <begin position="533"/>
        <end position="566"/>
    </location>
</feature>
<reference evidence="9" key="1">
    <citation type="journal article" date="2020" name="Fungal Divers.">
        <title>Resolving the Mortierellaceae phylogeny through synthesis of multi-gene phylogenetics and phylogenomics.</title>
        <authorList>
            <person name="Vandepol N."/>
            <person name="Liber J."/>
            <person name="Desiro A."/>
            <person name="Na H."/>
            <person name="Kennedy M."/>
            <person name="Barry K."/>
            <person name="Grigoriev I.V."/>
            <person name="Miller A.N."/>
            <person name="O'Donnell K."/>
            <person name="Stajich J.E."/>
            <person name="Bonito G."/>
        </authorList>
    </citation>
    <scope>NUCLEOTIDE SEQUENCE</scope>
    <source>
        <strain evidence="9">NVP60</strain>
    </source>
</reference>
<feature type="repeat" description="WD" evidence="6">
    <location>
        <begin position="479"/>
        <end position="520"/>
    </location>
</feature>
<dbReference type="InterPro" id="IPR036322">
    <property type="entry name" value="WD40_repeat_dom_sf"/>
</dbReference>
<dbReference type="GO" id="GO:0005516">
    <property type="term" value="F:calmodulin binding"/>
    <property type="evidence" value="ECO:0007669"/>
    <property type="project" value="UniProtKB-KW"/>
</dbReference>
<evidence type="ECO:0000256" key="2">
    <source>
        <dbReference type="ARBA" id="ARBA00022574"/>
    </source>
</evidence>
<gene>
    <name evidence="9" type="ORF">BGZ97_000591</name>
</gene>
<feature type="region of interest" description="Disordered" evidence="7">
    <location>
        <begin position="191"/>
        <end position="218"/>
    </location>
</feature>
<dbReference type="PROSITE" id="PS50082">
    <property type="entry name" value="WD_REPEATS_2"/>
    <property type="match status" value="4"/>
</dbReference>
<keyword evidence="10" id="KW-1185">Reference proteome</keyword>
<name>A0A9P6R233_9FUNG</name>
<dbReference type="Pfam" id="PF08232">
    <property type="entry name" value="Striatin"/>
    <property type="match status" value="1"/>
</dbReference>
<feature type="compositionally biased region" description="Polar residues" evidence="7">
    <location>
        <begin position="93"/>
        <end position="112"/>
    </location>
</feature>
<dbReference type="OrthoDB" id="727118at2759"/>
<feature type="repeat" description="WD" evidence="6">
    <location>
        <begin position="586"/>
        <end position="625"/>
    </location>
</feature>
<dbReference type="Pfam" id="PF00400">
    <property type="entry name" value="WD40"/>
    <property type="match status" value="5"/>
</dbReference>
<feature type="compositionally biased region" description="Basic and acidic residues" evidence="7">
    <location>
        <begin position="312"/>
        <end position="322"/>
    </location>
</feature>
<keyword evidence="3" id="KW-0677">Repeat</keyword>
<evidence type="ECO:0000256" key="7">
    <source>
        <dbReference type="SAM" id="MobiDB-lite"/>
    </source>
</evidence>
<dbReference type="PROSITE" id="PS50294">
    <property type="entry name" value="WD_REPEATS_REGION"/>
    <property type="match status" value="3"/>
</dbReference>
<evidence type="ECO:0000313" key="10">
    <source>
        <dbReference type="Proteomes" id="UP000823405"/>
    </source>
</evidence>
<comment type="similarity">
    <text evidence="1">Belongs to the WD repeat striatin family.</text>
</comment>
<evidence type="ECO:0000256" key="6">
    <source>
        <dbReference type="PROSITE-ProRule" id="PRU00221"/>
    </source>
</evidence>
<dbReference type="AlphaFoldDB" id="A0A9P6R233"/>
<dbReference type="SUPFAM" id="SSF50978">
    <property type="entry name" value="WD40 repeat-like"/>
    <property type="match status" value="1"/>
</dbReference>
<dbReference type="InterPro" id="IPR015943">
    <property type="entry name" value="WD40/YVTN_repeat-like_dom_sf"/>
</dbReference>
<dbReference type="Gene3D" id="1.20.5.300">
    <property type="match status" value="1"/>
</dbReference>
<dbReference type="Gene3D" id="2.130.10.10">
    <property type="entry name" value="YVTN repeat-like/Quinoprotein amine dehydrogenase"/>
    <property type="match status" value="2"/>
</dbReference>
<sequence>MHQFQSFTPQTPTVAEYAFPSVLQFLQSEWRRFERDRNEWDIEKAEMKARIAFLEGEKRGVDNTKLDLMKRVKMLEFALRQERSKYLEGNQGAAKSTAGSPASTPQVNNNSNGMSGDVMTNGINNNKALNRMSTYSAFGNNMSQVSPTSATSLDPAGRAKSREFLRICLQEISYLTSSVPQSVSMAMPPVHNRLSRHDSDKRAAGPNGMRGAGSSKNRHSDFFPANVHPVSVPPPLPRSNSVPIATLQTIARNKAAGTQQAQESNGNDTDVTAHPEDDDAEQRTLNQREITRQLSKEAKSIAIAATLDADSTQKNDIPKQETPEVAQRTIDEEEEGPTGLEAFQREEAITVVHSPVSAEQWRADLQKAGQQIGQKSKGKKVEGNPEEEAQLSKDVQDKFNISPERLNKMVKEWDRDKSKQDVGPVKTPVNKRKSKDGAVPDELASLSISETDVIENGGNVKEGESNADEPVRWRPKVTLRRHFDTVRSIAFHPTHKSLLSGSEDGTMKYWNLEASLKESKRTLNGDVEPIHTYRGHTKAITAVAISADQDKCFSASMDSTVRSWKLVPMNKEAFSRLDPEIPMSSFIGHTDTVWDIRLFPLSISSSQLLASISADGALKIWDTETKGSPLRSSWGYNGLEPSEWTEPTQAYTSGLAKLPVPTGLDFCPTDLKKMVVSYSNSVIKLFDIETGKEILAFKSNDTYDGTAKTQINKIVCHPTMPVVVSGHEDRFIRFFDINSGTCSFSMLAHLDSVSTLDIDPAGLVLCSGGHDASVRLWDIASSTRSCLQEFTAHRRKSDEGVTTVKYHPTLPGLMATGGADSIVKVYMRS</sequence>
<protein>
    <recommendedName>
        <fullName evidence="8">Striatin N-terminal domain-containing protein</fullName>
    </recommendedName>
</protein>
<evidence type="ECO:0000256" key="4">
    <source>
        <dbReference type="ARBA" id="ARBA00022860"/>
    </source>
</evidence>
<keyword evidence="4" id="KW-0112">Calmodulin-binding</keyword>
<dbReference type="InterPro" id="IPR051488">
    <property type="entry name" value="WD_repeat_striatin"/>
</dbReference>
<organism evidence="9 10">
    <name type="scientific">Linnemannia gamsii</name>
    <dbReference type="NCBI Taxonomy" id="64522"/>
    <lineage>
        <taxon>Eukaryota</taxon>
        <taxon>Fungi</taxon>
        <taxon>Fungi incertae sedis</taxon>
        <taxon>Mucoromycota</taxon>
        <taxon>Mortierellomycotina</taxon>
        <taxon>Mortierellomycetes</taxon>
        <taxon>Mortierellales</taxon>
        <taxon>Mortierellaceae</taxon>
        <taxon>Linnemannia</taxon>
    </lineage>
</organism>
<feature type="compositionally biased region" description="Polar residues" evidence="7">
    <location>
        <begin position="254"/>
        <end position="270"/>
    </location>
</feature>
<keyword evidence="2 6" id="KW-0853">WD repeat</keyword>
<proteinExistence type="inferred from homology"/>
<dbReference type="Proteomes" id="UP000823405">
    <property type="component" value="Unassembled WGS sequence"/>
</dbReference>
<dbReference type="PANTHER" id="PTHR15653:SF0">
    <property type="entry name" value="CONNECTOR OF KINASE TO AP-1, ISOFORM E"/>
    <property type="match status" value="1"/>
</dbReference>
<evidence type="ECO:0000259" key="8">
    <source>
        <dbReference type="Pfam" id="PF08232"/>
    </source>
</evidence>
<feature type="region of interest" description="Disordered" evidence="7">
    <location>
        <begin position="88"/>
        <end position="112"/>
    </location>
</feature>
<dbReference type="InterPro" id="IPR001680">
    <property type="entry name" value="WD40_rpt"/>
</dbReference>
<evidence type="ECO:0000256" key="5">
    <source>
        <dbReference type="ARBA" id="ARBA00023054"/>
    </source>
</evidence>
<dbReference type="PROSITE" id="PS00678">
    <property type="entry name" value="WD_REPEATS_1"/>
    <property type="match status" value="2"/>
</dbReference>
<evidence type="ECO:0000256" key="1">
    <source>
        <dbReference type="ARBA" id="ARBA00009616"/>
    </source>
</evidence>
<feature type="region of interest" description="Disordered" evidence="7">
    <location>
        <begin position="367"/>
        <end position="391"/>
    </location>
</feature>
<evidence type="ECO:0000313" key="9">
    <source>
        <dbReference type="EMBL" id="KAG0306841.1"/>
    </source>
</evidence>
<dbReference type="CDD" id="cd00200">
    <property type="entry name" value="WD40"/>
    <property type="match status" value="1"/>
</dbReference>
<feature type="region of interest" description="Disordered" evidence="7">
    <location>
        <begin position="254"/>
        <end position="284"/>
    </location>
</feature>
<feature type="repeat" description="WD" evidence="6">
    <location>
        <begin position="746"/>
        <end position="787"/>
    </location>
</feature>
<dbReference type="InterPro" id="IPR020472">
    <property type="entry name" value="WD40_PAC1"/>
</dbReference>
<dbReference type="PANTHER" id="PTHR15653">
    <property type="entry name" value="STRIATIN"/>
    <property type="match status" value="1"/>
</dbReference>
<dbReference type="SMART" id="SM00320">
    <property type="entry name" value="WD40"/>
    <property type="match status" value="7"/>
</dbReference>
<dbReference type="EMBL" id="JAAAIN010001109">
    <property type="protein sequence ID" value="KAG0306841.1"/>
    <property type="molecule type" value="Genomic_DNA"/>
</dbReference>
<dbReference type="InterPro" id="IPR019775">
    <property type="entry name" value="WD40_repeat_CS"/>
</dbReference>
<feature type="region of interest" description="Disordered" evidence="7">
    <location>
        <begin position="312"/>
        <end position="335"/>
    </location>
</feature>
<keyword evidence="5" id="KW-0175">Coiled coil</keyword>
<evidence type="ECO:0000256" key="3">
    <source>
        <dbReference type="ARBA" id="ARBA00022737"/>
    </source>
</evidence>
<comment type="caution">
    <text evidence="9">The sequence shown here is derived from an EMBL/GenBank/DDBJ whole genome shotgun (WGS) entry which is preliminary data.</text>
</comment>
<accession>A0A9P6R233</accession>
<dbReference type="InterPro" id="IPR013258">
    <property type="entry name" value="Striatin_N"/>
</dbReference>
<feature type="domain" description="Striatin N-terminal" evidence="8">
    <location>
        <begin position="20"/>
        <end position="178"/>
    </location>
</feature>